<dbReference type="Proteomes" id="UP000784919">
    <property type="component" value="Unassembled WGS sequence"/>
</dbReference>
<comment type="caution">
    <text evidence="2">The sequence shown here is derived from an EMBL/GenBank/DDBJ whole genome shotgun (WGS) entry which is preliminary data.</text>
</comment>
<accession>A0A9P7MR71</accession>
<reference evidence="2 3" key="1">
    <citation type="journal article" date="2020" name="bioRxiv">
        <title>Whole genome comparisons of ergot fungi reveals the divergence and evolution of species within the genus Claviceps are the result of varying mechanisms driving genome evolution and host range expansion.</title>
        <authorList>
            <person name="Wyka S.A."/>
            <person name="Mondo S.J."/>
            <person name="Liu M."/>
            <person name="Dettman J."/>
            <person name="Nalam V."/>
            <person name="Broders K.D."/>
        </authorList>
    </citation>
    <scope>NUCLEOTIDE SEQUENCE</scope>
    <source>
        <strain evidence="2">CCC 1102</strain>
        <strain evidence="1 3">LM583</strain>
    </source>
</reference>
<dbReference type="AlphaFoldDB" id="A0A9P7MR71"/>
<proteinExistence type="predicted"/>
<dbReference type="EMBL" id="SRPS01000176">
    <property type="protein sequence ID" value="KAG5964210.1"/>
    <property type="molecule type" value="Genomic_DNA"/>
</dbReference>
<evidence type="ECO:0000313" key="4">
    <source>
        <dbReference type="Proteomes" id="UP000784919"/>
    </source>
</evidence>
<dbReference type="Proteomes" id="UP000742024">
    <property type="component" value="Unassembled WGS sequence"/>
</dbReference>
<name>A0A9P7MR71_9HYPO</name>
<evidence type="ECO:0000313" key="3">
    <source>
        <dbReference type="Proteomes" id="UP000742024"/>
    </source>
</evidence>
<organism evidence="2 4">
    <name type="scientific">Claviceps arundinis</name>
    <dbReference type="NCBI Taxonomy" id="1623583"/>
    <lineage>
        <taxon>Eukaryota</taxon>
        <taxon>Fungi</taxon>
        <taxon>Dikarya</taxon>
        <taxon>Ascomycota</taxon>
        <taxon>Pezizomycotina</taxon>
        <taxon>Sordariomycetes</taxon>
        <taxon>Hypocreomycetidae</taxon>
        <taxon>Hypocreales</taxon>
        <taxon>Clavicipitaceae</taxon>
        <taxon>Claviceps</taxon>
    </lineage>
</organism>
<gene>
    <name evidence="2" type="ORF">E4U56_002353</name>
    <name evidence="1" type="ORF">E4U57_003902</name>
</gene>
<dbReference type="EMBL" id="SRPR01000293">
    <property type="protein sequence ID" value="KAG5954928.1"/>
    <property type="molecule type" value="Genomic_DNA"/>
</dbReference>
<evidence type="ECO:0000313" key="1">
    <source>
        <dbReference type="EMBL" id="KAG5954928.1"/>
    </source>
</evidence>
<keyword evidence="3" id="KW-1185">Reference proteome</keyword>
<evidence type="ECO:0000313" key="2">
    <source>
        <dbReference type="EMBL" id="KAG5964210.1"/>
    </source>
</evidence>
<sequence length="67" mass="7302">MGPFNEQTLTPKGLTIDKQFVCQASTLRSSIAANRNIIAAPHNKQEITEFFKFSEAGANEACPIAPH</sequence>
<protein>
    <submittedName>
        <fullName evidence="2">Uncharacterized protein</fullName>
    </submittedName>
</protein>